<name>C3X8A5_OXAFO</name>
<dbReference type="InterPro" id="IPR003779">
    <property type="entry name" value="CMD-like"/>
</dbReference>
<dbReference type="PANTHER" id="PTHR34846">
    <property type="entry name" value="4-CARBOXYMUCONOLACTONE DECARBOXYLASE FAMILY PROTEIN (AFU_ORTHOLOGUE AFUA_6G11590)"/>
    <property type="match status" value="1"/>
</dbReference>
<feature type="domain" description="Carboxymuconolactone decarboxylase-like" evidence="1">
    <location>
        <begin position="60"/>
        <end position="103"/>
    </location>
</feature>
<keyword evidence="3" id="KW-1185">Reference proteome</keyword>
<proteinExistence type="predicted"/>
<dbReference type="Gene3D" id="1.20.1290.10">
    <property type="entry name" value="AhpD-like"/>
    <property type="match status" value="1"/>
</dbReference>
<protein>
    <recommendedName>
        <fullName evidence="1">Carboxymuconolactone decarboxylase-like domain-containing protein</fullName>
    </recommendedName>
</protein>
<dbReference type="SUPFAM" id="SSF69118">
    <property type="entry name" value="AhpD-like"/>
    <property type="match status" value="1"/>
</dbReference>
<dbReference type="PANTHER" id="PTHR34846:SF11">
    <property type="entry name" value="4-CARBOXYMUCONOLACTONE DECARBOXYLASE FAMILY PROTEIN (AFU_ORTHOLOGUE AFUA_6G11590)"/>
    <property type="match status" value="1"/>
</dbReference>
<accession>C3X8A5</accession>
<gene>
    <name evidence="2" type="ORF">OFBG_00459</name>
</gene>
<evidence type="ECO:0000259" key="1">
    <source>
        <dbReference type="Pfam" id="PF02627"/>
    </source>
</evidence>
<organism evidence="2 3">
    <name type="scientific">Oxalobacter formigenes OXCC13</name>
    <dbReference type="NCBI Taxonomy" id="556269"/>
    <lineage>
        <taxon>Bacteria</taxon>
        <taxon>Pseudomonadati</taxon>
        <taxon>Pseudomonadota</taxon>
        <taxon>Betaproteobacteria</taxon>
        <taxon>Burkholderiales</taxon>
        <taxon>Oxalobacteraceae</taxon>
        <taxon>Oxalobacter</taxon>
    </lineage>
</organism>
<dbReference type="GO" id="GO:0051920">
    <property type="term" value="F:peroxiredoxin activity"/>
    <property type="evidence" value="ECO:0007669"/>
    <property type="project" value="InterPro"/>
</dbReference>
<reference evidence="2 3" key="1">
    <citation type="submission" date="2009-02" db="EMBL/GenBank/DDBJ databases">
        <title>The Genome Sequence of Oxalobacter formigenes OXCC13.</title>
        <authorList>
            <consortium name="The Broad Institute Genome Sequencing Platform"/>
            <person name="Ward D."/>
            <person name="Young S.K."/>
            <person name="Kodira C.D."/>
            <person name="Zeng Q."/>
            <person name="Koehrsen M."/>
            <person name="Alvarado L."/>
            <person name="Berlin A."/>
            <person name="Borenstein D."/>
            <person name="Chen Z."/>
            <person name="Engels R."/>
            <person name="Freedman E."/>
            <person name="Gellesch M."/>
            <person name="Goldberg J."/>
            <person name="Griggs A."/>
            <person name="Gujja S."/>
            <person name="Heiman D."/>
            <person name="Hepburn T."/>
            <person name="Howarth C."/>
            <person name="Jen D."/>
            <person name="Larson L."/>
            <person name="Lewis B."/>
            <person name="Mehta T."/>
            <person name="Park D."/>
            <person name="Pearson M."/>
            <person name="Roberts A."/>
            <person name="Saif S."/>
            <person name="Shea T."/>
            <person name="Shenoy N."/>
            <person name="Sisk P."/>
            <person name="Stolte C."/>
            <person name="Sykes S."/>
            <person name="Walk T."/>
            <person name="White J."/>
            <person name="Yandava C."/>
            <person name="Allison M.J."/>
            <person name="Lander E."/>
            <person name="Nusbaum C."/>
            <person name="Galagan J."/>
            <person name="Birren B."/>
        </authorList>
    </citation>
    <scope>NUCLEOTIDE SEQUENCE [LARGE SCALE GENOMIC DNA]</scope>
    <source>
        <strain evidence="2 3">OXCC13</strain>
    </source>
</reference>
<dbReference type="eggNOG" id="COG2128">
    <property type="taxonomic scope" value="Bacteria"/>
</dbReference>
<dbReference type="EMBL" id="GG658170">
    <property type="protein sequence ID" value="EEO29431.1"/>
    <property type="molecule type" value="Genomic_DNA"/>
</dbReference>
<evidence type="ECO:0000313" key="3">
    <source>
        <dbReference type="Proteomes" id="UP000005089"/>
    </source>
</evidence>
<dbReference type="InterPro" id="IPR029032">
    <property type="entry name" value="AhpD-like"/>
</dbReference>
<dbReference type="HOGENOM" id="CLU_082760_2_4_4"/>
<dbReference type="STRING" id="847.BRW83_1787"/>
<sequence length="185" mass="20969">MSAYRHFGENMSRIRLPDVSSMSNEQKKQYDRFPSNLVRALLVTTSSTKGYISLGASFPAGQLADKDREMVILRVGSLSKSAYERMQHLPLARKAGWTDEEIGKLENGIPDGEREKDILAFVDECVRNVKVRTGTFNCVRQYYDETQIAELILMIGHYMMTARFLETLEVDLDECATSWDAVSGQ</sequence>
<evidence type="ECO:0000313" key="2">
    <source>
        <dbReference type="EMBL" id="EEO29431.1"/>
    </source>
</evidence>
<dbReference type="Pfam" id="PF02627">
    <property type="entry name" value="CMD"/>
    <property type="match status" value="1"/>
</dbReference>
<dbReference type="Proteomes" id="UP000005089">
    <property type="component" value="Unassembled WGS sequence"/>
</dbReference>
<dbReference type="AlphaFoldDB" id="C3X8A5"/>